<dbReference type="Proteomes" id="UP000286974">
    <property type="component" value="Unassembled WGS sequence"/>
</dbReference>
<dbReference type="AlphaFoldDB" id="A0A401FJJ0"/>
<comment type="caution">
    <text evidence="2">The sequence shown here is derived from an EMBL/GenBank/DDBJ whole genome shotgun (WGS) entry which is preliminary data.</text>
</comment>
<feature type="transmembrane region" description="Helical" evidence="1">
    <location>
        <begin position="60"/>
        <end position="79"/>
    </location>
</feature>
<protein>
    <submittedName>
        <fullName evidence="2">Uncharacterized protein</fullName>
    </submittedName>
</protein>
<reference evidence="2 3" key="1">
    <citation type="submission" date="2017-11" db="EMBL/GenBank/DDBJ databases">
        <title>Draft Genome Sequence of Lactobacillus curieae NBRC 111893 isolated from Koso, a Japanese sugar-Vegetable Fermented Beverage.</title>
        <authorList>
            <person name="Chiou T.Y."/>
            <person name="Oshima K."/>
            <person name="Suda W."/>
            <person name="Hattori M."/>
            <person name="Takahashi T."/>
        </authorList>
    </citation>
    <scope>NUCLEOTIDE SEQUENCE [LARGE SCALE GENOMIC DNA]</scope>
    <source>
        <strain evidence="2 3">NBRC111893</strain>
    </source>
</reference>
<evidence type="ECO:0000313" key="2">
    <source>
        <dbReference type="EMBL" id="GAY72401.1"/>
    </source>
</evidence>
<evidence type="ECO:0000256" key="1">
    <source>
        <dbReference type="SAM" id="Phobius"/>
    </source>
</evidence>
<keyword evidence="1" id="KW-0812">Transmembrane</keyword>
<feature type="transmembrane region" description="Helical" evidence="1">
    <location>
        <begin position="100"/>
        <end position="123"/>
    </location>
</feature>
<dbReference type="EMBL" id="BEXA01000001">
    <property type="protein sequence ID" value="GAY72401.1"/>
    <property type="molecule type" value="Genomic_DNA"/>
</dbReference>
<feature type="transmembrane region" description="Helical" evidence="1">
    <location>
        <begin position="30"/>
        <end position="48"/>
    </location>
</feature>
<proteinExistence type="predicted"/>
<keyword evidence="1" id="KW-1133">Transmembrane helix</keyword>
<organism evidence="2 3">
    <name type="scientific">Lentilactobacillus kosonis</name>
    <dbReference type="NCBI Taxonomy" id="2810561"/>
    <lineage>
        <taxon>Bacteria</taxon>
        <taxon>Bacillati</taxon>
        <taxon>Bacillota</taxon>
        <taxon>Bacilli</taxon>
        <taxon>Lactobacillales</taxon>
        <taxon>Lactobacillaceae</taxon>
        <taxon>Lentilactobacillus</taxon>
    </lineage>
</organism>
<evidence type="ECO:0000313" key="3">
    <source>
        <dbReference type="Proteomes" id="UP000286974"/>
    </source>
</evidence>
<accession>A0A401FJJ0</accession>
<sequence length="127" mass="14902">MHFFNSWLLRLIGPIDKEQQMHLFKLSENGLVLSFILNFIALIISIVIDLINQQLTFQTVLIYIMLIIISGYIATKVSGKDVSQYEVYSKAELANLRKRLRLISVLQTFYAFLVFNFNIYNWYFIPA</sequence>
<name>A0A401FJJ0_9LACO</name>
<keyword evidence="3" id="KW-1185">Reference proteome</keyword>
<keyword evidence="1" id="KW-0472">Membrane</keyword>
<gene>
    <name evidence="2" type="ORF">NBRC111893_547</name>
</gene>